<keyword evidence="2" id="KW-1185">Reference proteome</keyword>
<gene>
    <name evidence="1" type="ORF">N7450_006344</name>
</gene>
<proteinExistence type="predicted"/>
<accession>A0AAD6DK51</accession>
<protein>
    <submittedName>
        <fullName evidence="1">Uncharacterized protein</fullName>
    </submittedName>
</protein>
<evidence type="ECO:0000313" key="1">
    <source>
        <dbReference type="EMBL" id="KAJ5586557.1"/>
    </source>
</evidence>
<dbReference type="EMBL" id="JAQJAC010000004">
    <property type="protein sequence ID" value="KAJ5586557.1"/>
    <property type="molecule type" value="Genomic_DNA"/>
</dbReference>
<evidence type="ECO:0000313" key="2">
    <source>
        <dbReference type="Proteomes" id="UP001216150"/>
    </source>
</evidence>
<name>A0AAD6DK51_9EURO</name>
<comment type="caution">
    <text evidence="1">The sequence shown here is derived from an EMBL/GenBank/DDBJ whole genome shotgun (WGS) entry which is preliminary data.</text>
</comment>
<sequence>MWLLESCSRPKNNPRSTIHHEAFTPLAVATLVSASVAAESHFPSSLPALPKACQEIPQAIGLKPVKLLKQFHDEVCEKNKCNATINEHNDYLVQDVFPKLISDLDKNLDISASDKKVFSQVREQAKDAVEQKCTSMGNQPLCNDPQGLFEWGSCAIQASAPVYQKHMQQLASVSKLSESQCEKLKDLDTDETFWSKTIPGYIEKFAEQCESKN</sequence>
<reference evidence="1 2" key="1">
    <citation type="journal article" date="2023" name="IMA Fungus">
        <title>Comparative genomic study of the Penicillium genus elucidates a diverse pangenome and 15 lateral gene transfer events.</title>
        <authorList>
            <person name="Petersen C."/>
            <person name="Sorensen T."/>
            <person name="Nielsen M.R."/>
            <person name="Sondergaard T.E."/>
            <person name="Sorensen J.L."/>
            <person name="Fitzpatrick D.A."/>
            <person name="Frisvad J.C."/>
            <person name="Nielsen K.L."/>
        </authorList>
    </citation>
    <scope>NUCLEOTIDE SEQUENCE [LARGE SCALE GENOMIC DNA]</scope>
    <source>
        <strain evidence="1 2">IBT 29057</strain>
    </source>
</reference>
<dbReference type="AlphaFoldDB" id="A0AAD6DK51"/>
<organism evidence="1 2">
    <name type="scientific">Penicillium hetheringtonii</name>
    <dbReference type="NCBI Taxonomy" id="911720"/>
    <lineage>
        <taxon>Eukaryota</taxon>
        <taxon>Fungi</taxon>
        <taxon>Dikarya</taxon>
        <taxon>Ascomycota</taxon>
        <taxon>Pezizomycotina</taxon>
        <taxon>Eurotiomycetes</taxon>
        <taxon>Eurotiomycetidae</taxon>
        <taxon>Eurotiales</taxon>
        <taxon>Aspergillaceae</taxon>
        <taxon>Penicillium</taxon>
    </lineage>
</organism>
<dbReference type="Proteomes" id="UP001216150">
    <property type="component" value="Unassembled WGS sequence"/>
</dbReference>